<dbReference type="PANTHER" id="PTHR34144:SF2">
    <property type="entry name" value="CAPSULAR ASSOCIATED PROTEIN"/>
    <property type="match status" value="1"/>
</dbReference>
<evidence type="ECO:0000313" key="2">
    <source>
        <dbReference type="EMBL" id="KAJ2932693.1"/>
    </source>
</evidence>
<gene>
    <name evidence="2" type="ORF">H1R20_g4389</name>
</gene>
<evidence type="ECO:0000313" key="3">
    <source>
        <dbReference type="Proteomes" id="UP001140091"/>
    </source>
</evidence>
<dbReference type="PANTHER" id="PTHR34144">
    <property type="entry name" value="CHROMOSOME 8, WHOLE GENOME SHOTGUN SEQUENCE"/>
    <property type="match status" value="1"/>
</dbReference>
<feature type="non-terminal residue" evidence="2">
    <location>
        <position position="1"/>
    </location>
</feature>
<feature type="compositionally biased region" description="Basic and acidic residues" evidence="1">
    <location>
        <begin position="489"/>
        <end position="501"/>
    </location>
</feature>
<protein>
    <recommendedName>
        <fullName evidence="4">Glycosyltransferase family 69 protein</fullName>
    </recommendedName>
</protein>
<accession>A0A9W8MKT2</accession>
<dbReference type="AlphaFoldDB" id="A0A9W8MKT2"/>
<dbReference type="EMBL" id="JANBPK010000763">
    <property type="protein sequence ID" value="KAJ2932693.1"/>
    <property type="molecule type" value="Genomic_DNA"/>
</dbReference>
<evidence type="ECO:0008006" key="4">
    <source>
        <dbReference type="Google" id="ProtNLM"/>
    </source>
</evidence>
<reference evidence="2" key="1">
    <citation type="submission" date="2022-06" db="EMBL/GenBank/DDBJ databases">
        <title>Genome Sequence of Candolleomyces eurysporus.</title>
        <authorList>
            <person name="Buettner E."/>
        </authorList>
    </citation>
    <scope>NUCLEOTIDE SEQUENCE</scope>
    <source>
        <strain evidence="2">VTCC 930004</strain>
    </source>
</reference>
<dbReference type="OrthoDB" id="3235770at2759"/>
<dbReference type="Proteomes" id="UP001140091">
    <property type="component" value="Unassembled WGS sequence"/>
</dbReference>
<evidence type="ECO:0000256" key="1">
    <source>
        <dbReference type="SAM" id="MobiDB-lite"/>
    </source>
</evidence>
<comment type="caution">
    <text evidence="2">The sequence shown here is derived from an EMBL/GenBank/DDBJ whole genome shotgun (WGS) entry which is preliminary data.</text>
</comment>
<dbReference type="Pfam" id="PF11735">
    <property type="entry name" value="CAP59_mtransfer"/>
    <property type="match status" value="1"/>
</dbReference>
<proteinExistence type="predicted"/>
<keyword evidence="3" id="KW-1185">Reference proteome</keyword>
<feature type="region of interest" description="Disordered" evidence="1">
    <location>
        <begin position="475"/>
        <end position="534"/>
    </location>
</feature>
<feature type="compositionally biased region" description="Acidic residues" evidence="1">
    <location>
        <begin position="479"/>
        <end position="488"/>
    </location>
</feature>
<name>A0A9W8MKT2_9AGAR</name>
<sequence length="639" mass="72902">MLSLRRRSISRLLFFVAVFFLVYILFFSSSSSLDGTAKGKRKGRGDYQIKEHNFIERATRPDKSLNVQKHPFLQARMGRDERDDMFNELIYNGQQDYWERFQMPYIVNKETQNMDTQHILSSIDQLLSLNGWVGHLCPTLARPFGQHKRSADYEDLIRSDHLYYVSIIIHSADHFLVDQLAVIVQMAKRLGTNNLFVSMLDYDSRDSTETLLDLSEAVLTLLGVPFRIRRVPGMTEEPNAAYYPLEEAHMRNLALEPLHELKQRRGIDFARVVWLKGFTCPNDILETIKISFDNEAAMVCGMDWAEHNGFFIFSDRWRTRDIEGDQFRQSKSDSKPDAVPPRDKLGAKRYQEHLPFQVFCCESGTHVVDPKQSYYRGIKYRSGTDYVNMTKGEVLKERKGDADCLDSSQAWFCRDLWVRSAREGMEEADRANAHAGGNRRRSIVEYASNDPWMEKREAADTGDKNIDGRDAVKVQVGSGEEEEVSDDAADTRKKQGQKDDLDANAGSDYDAMPEDSVPPLPHDDADGGKVSRPNSVYRPARILVNPRCPTTYAGVKHTKLSRDLFGEGDDEKEGEEGGKRYVLEDWEGAPESFVCQEQRQTGGRKATKTQRRLGFSIHDELQKLADTEGQTVGGITRTQ</sequence>
<organism evidence="2 3">
    <name type="scientific">Candolleomyces eurysporus</name>
    <dbReference type="NCBI Taxonomy" id="2828524"/>
    <lineage>
        <taxon>Eukaryota</taxon>
        <taxon>Fungi</taxon>
        <taxon>Dikarya</taxon>
        <taxon>Basidiomycota</taxon>
        <taxon>Agaricomycotina</taxon>
        <taxon>Agaricomycetes</taxon>
        <taxon>Agaricomycetidae</taxon>
        <taxon>Agaricales</taxon>
        <taxon>Agaricineae</taxon>
        <taxon>Psathyrellaceae</taxon>
        <taxon>Candolleomyces</taxon>
    </lineage>
</organism>
<dbReference type="InterPro" id="IPR021047">
    <property type="entry name" value="Mannosyltransferase_CMT1"/>
</dbReference>